<sequence>MADGRWQTADGRWQTADGRHGPSLRSGPGKARLRPSFTKASEDKARLLRTSTLNEEPGITYLTYMFNIIKQSLQKIMPSISEEEMVFFISKLEQRTIAKHDYFVKEGQVAHEMAVVTNGAFRMYFTYQEREQTGHFMFEGQWLGDYESFLTQKPAMNNVEALEDSEIFCLSYDNMQALYRLGAHYERFGRLIAEYVYLVAMNSYKSLLLKTAEERYIELLDTQPNVLERLPQHYIASYLGIQAPSLSRIRNKLAQKR</sequence>
<dbReference type="Gene3D" id="2.60.120.10">
    <property type="entry name" value="Jelly Rolls"/>
    <property type="match status" value="1"/>
</dbReference>
<feature type="region of interest" description="Disordered" evidence="1">
    <location>
        <begin position="1"/>
        <end position="36"/>
    </location>
</feature>
<dbReference type="PROSITE" id="PS50042">
    <property type="entry name" value="CNMP_BINDING_3"/>
    <property type="match status" value="1"/>
</dbReference>
<dbReference type="Pfam" id="PF00027">
    <property type="entry name" value="cNMP_binding"/>
    <property type="match status" value="1"/>
</dbReference>
<organism evidence="3 4">
    <name type="scientific">Niastella soli</name>
    <dbReference type="NCBI Taxonomy" id="2821487"/>
    <lineage>
        <taxon>Bacteria</taxon>
        <taxon>Pseudomonadati</taxon>
        <taxon>Bacteroidota</taxon>
        <taxon>Chitinophagia</taxon>
        <taxon>Chitinophagales</taxon>
        <taxon>Chitinophagaceae</taxon>
        <taxon>Niastella</taxon>
    </lineage>
</organism>
<feature type="domain" description="Cyclic nucleotide-binding" evidence="2">
    <location>
        <begin position="76"/>
        <end position="178"/>
    </location>
</feature>
<evidence type="ECO:0000313" key="4">
    <source>
        <dbReference type="Proteomes" id="UP000677244"/>
    </source>
</evidence>
<keyword evidence="4" id="KW-1185">Reference proteome</keyword>
<evidence type="ECO:0000256" key="1">
    <source>
        <dbReference type="SAM" id="MobiDB-lite"/>
    </source>
</evidence>
<protein>
    <submittedName>
        <fullName evidence="3">Crp/Fnr family transcriptional regulator</fullName>
    </submittedName>
</protein>
<dbReference type="SUPFAM" id="SSF51206">
    <property type="entry name" value="cAMP-binding domain-like"/>
    <property type="match status" value="1"/>
</dbReference>
<proteinExistence type="predicted"/>
<dbReference type="Proteomes" id="UP000677244">
    <property type="component" value="Unassembled WGS sequence"/>
</dbReference>
<gene>
    <name evidence="3" type="ORF">J7I42_11320</name>
</gene>
<name>A0ABS3YSH4_9BACT</name>
<evidence type="ECO:0000313" key="3">
    <source>
        <dbReference type="EMBL" id="MBO9200856.1"/>
    </source>
</evidence>
<reference evidence="3 4" key="1">
    <citation type="submission" date="2021-03" db="EMBL/GenBank/DDBJ databases">
        <title>Assistant Professor.</title>
        <authorList>
            <person name="Huq M.A."/>
        </authorList>
    </citation>
    <scope>NUCLEOTIDE SEQUENCE [LARGE SCALE GENOMIC DNA]</scope>
    <source>
        <strain evidence="3 4">MAH-29</strain>
    </source>
</reference>
<dbReference type="EMBL" id="JAGHKO010000001">
    <property type="protein sequence ID" value="MBO9200856.1"/>
    <property type="molecule type" value="Genomic_DNA"/>
</dbReference>
<dbReference type="InterPro" id="IPR014710">
    <property type="entry name" value="RmlC-like_jellyroll"/>
</dbReference>
<accession>A0ABS3YSH4</accession>
<comment type="caution">
    <text evidence="3">The sequence shown here is derived from an EMBL/GenBank/DDBJ whole genome shotgun (WGS) entry which is preliminary data.</text>
</comment>
<dbReference type="InterPro" id="IPR018490">
    <property type="entry name" value="cNMP-bd_dom_sf"/>
</dbReference>
<dbReference type="CDD" id="cd00038">
    <property type="entry name" value="CAP_ED"/>
    <property type="match status" value="1"/>
</dbReference>
<evidence type="ECO:0000259" key="2">
    <source>
        <dbReference type="PROSITE" id="PS50042"/>
    </source>
</evidence>
<dbReference type="SMART" id="SM00100">
    <property type="entry name" value="cNMP"/>
    <property type="match status" value="1"/>
</dbReference>
<dbReference type="RefSeq" id="WP_209138891.1">
    <property type="nucleotide sequence ID" value="NZ_JAGHKO010000001.1"/>
</dbReference>
<dbReference type="InterPro" id="IPR000595">
    <property type="entry name" value="cNMP-bd_dom"/>
</dbReference>